<keyword evidence="1" id="KW-0732">Signal</keyword>
<evidence type="ECO:0000256" key="1">
    <source>
        <dbReference type="SAM" id="SignalP"/>
    </source>
</evidence>
<evidence type="ECO:0000259" key="2">
    <source>
        <dbReference type="Pfam" id="PF02221"/>
    </source>
</evidence>
<dbReference type="AlphaFoldDB" id="A0A1L8DQ30"/>
<organism evidence="3">
    <name type="scientific">Nyssomyia neivai</name>
    <dbReference type="NCBI Taxonomy" id="330878"/>
    <lineage>
        <taxon>Eukaryota</taxon>
        <taxon>Metazoa</taxon>
        <taxon>Ecdysozoa</taxon>
        <taxon>Arthropoda</taxon>
        <taxon>Hexapoda</taxon>
        <taxon>Insecta</taxon>
        <taxon>Pterygota</taxon>
        <taxon>Neoptera</taxon>
        <taxon>Endopterygota</taxon>
        <taxon>Diptera</taxon>
        <taxon>Nematocera</taxon>
        <taxon>Psychodoidea</taxon>
        <taxon>Psychodidae</taxon>
        <taxon>Nyssomyia</taxon>
    </lineage>
</organism>
<feature type="signal peptide" evidence="1">
    <location>
        <begin position="1"/>
        <end position="16"/>
    </location>
</feature>
<feature type="chain" id="PRO_5013041304" evidence="1">
    <location>
        <begin position="17"/>
        <end position="171"/>
    </location>
</feature>
<name>A0A1L8DQ30_9DIPT</name>
<evidence type="ECO:0000313" key="3">
    <source>
        <dbReference type="EMBL" id="JAV08588.1"/>
    </source>
</evidence>
<reference evidence="3" key="1">
    <citation type="submission" date="2016-12" db="EMBL/GenBank/DDBJ databases">
        <title>An insight into the sialome and mialome of the sand fly, Nyssomyia neivai.</title>
        <authorList>
            <person name="Sebastian V."/>
            <person name="Goulart T.M."/>
            <person name="Oliveira W."/>
            <person name="Calvo E."/>
            <person name="Oliveira L.F."/>
            <person name="Pinto M.C."/>
            <person name="Rosselino A.M."/>
            <person name="Ribeiro J.M."/>
        </authorList>
    </citation>
    <scope>NUCLEOTIDE SEQUENCE</scope>
</reference>
<dbReference type="InterPro" id="IPR014756">
    <property type="entry name" value="Ig_E-set"/>
</dbReference>
<dbReference type="EMBL" id="GFDF01005496">
    <property type="protein sequence ID" value="JAV08588.1"/>
    <property type="molecule type" value="Transcribed_RNA"/>
</dbReference>
<sequence>MFRYFFLICLVPQVFGAWWWWHDMGTTNCKSIDSPLTVTVDKCGETASSTAIRCNNIFDSNGMAKMKISFRIKIDHEFKNLPVLANYETRRPPTPAYRTKLNIPEDACQNREFYNLKESCPLKPGIYTIHFPLEIPGRYSNEWLQVGLGVFDETKDKEYPFVCSYVDIYTR</sequence>
<protein>
    <submittedName>
        <fullName evidence="3">Putative ml domain salivary peptide</fullName>
    </submittedName>
</protein>
<dbReference type="SUPFAM" id="SSF81296">
    <property type="entry name" value="E set domains"/>
    <property type="match status" value="1"/>
</dbReference>
<feature type="domain" description="MD-2-related lipid-recognition" evidence="2">
    <location>
        <begin position="56"/>
        <end position="164"/>
    </location>
</feature>
<proteinExistence type="predicted"/>
<dbReference type="Pfam" id="PF02221">
    <property type="entry name" value="E1_DerP2_DerF2"/>
    <property type="match status" value="1"/>
</dbReference>
<dbReference type="InterPro" id="IPR003172">
    <property type="entry name" value="ML_dom"/>
</dbReference>
<accession>A0A1L8DQ30</accession>